<dbReference type="PANTHER" id="PTHR42852">
    <property type="entry name" value="THIOL:DISULFIDE INTERCHANGE PROTEIN DSBE"/>
    <property type="match status" value="1"/>
</dbReference>
<dbReference type="EMBL" id="FRBL01000002">
    <property type="protein sequence ID" value="SHL10942.1"/>
    <property type="molecule type" value="Genomic_DNA"/>
</dbReference>
<dbReference type="Pfam" id="PF08534">
    <property type="entry name" value="Redoxin"/>
    <property type="match status" value="1"/>
</dbReference>
<sequence length="192" mass="22013">MKFFLFIALAVIWPARSPFAQDLQPAKPHRLSVGDTVPDISFFLWPESKPTQLSDFSGQLVILDFWATWCNSCIRMFPKADSLQKQFSGQVQFLLVNSCRPTQDSTPQLQKFFRRWQDTKGQPFPLATATNDTTAFKLFPHIYIPHYVWISADRRVLGITSAEAVTTSNIQKALNGHILQEPIKGDRYDKDY</sequence>
<dbReference type="PROSITE" id="PS51352">
    <property type="entry name" value="THIOREDOXIN_2"/>
    <property type="match status" value="1"/>
</dbReference>
<dbReference type="GO" id="GO:0016491">
    <property type="term" value="F:oxidoreductase activity"/>
    <property type="evidence" value="ECO:0007669"/>
    <property type="project" value="InterPro"/>
</dbReference>
<gene>
    <name evidence="3" type="ORF">SAMN05444266_10272</name>
</gene>
<feature type="domain" description="Thioredoxin" evidence="2">
    <location>
        <begin position="31"/>
        <end position="175"/>
    </location>
</feature>
<dbReference type="InterPro" id="IPR013740">
    <property type="entry name" value="Redoxin"/>
</dbReference>
<dbReference type="AlphaFoldDB" id="A0A1M6XY21"/>
<dbReference type="CDD" id="cd02966">
    <property type="entry name" value="TlpA_like_family"/>
    <property type="match status" value="1"/>
</dbReference>
<dbReference type="InterPro" id="IPR036249">
    <property type="entry name" value="Thioredoxin-like_sf"/>
</dbReference>
<dbReference type="STRING" id="1419482.SAMN05444266_10272"/>
<feature type="chain" id="PRO_5012002849" evidence="1">
    <location>
        <begin position="21"/>
        <end position="192"/>
    </location>
</feature>
<name>A0A1M6XY21_9BACT</name>
<dbReference type="RefSeq" id="WP_073078658.1">
    <property type="nucleotide sequence ID" value="NZ_FRBL01000002.1"/>
</dbReference>
<protein>
    <submittedName>
        <fullName evidence="3">Thiol-disulfide isomerase or thioredoxin</fullName>
    </submittedName>
</protein>
<dbReference type="Proteomes" id="UP000184420">
    <property type="component" value="Unassembled WGS sequence"/>
</dbReference>
<evidence type="ECO:0000313" key="3">
    <source>
        <dbReference type="EMBL" id="SHL10942.1"/>
    </source>
</evidence>
<keyword evidence="1" id="KW-0732">Signal</keyword>
<feature type="signal peptide" evidence="1">
    <location>
        <begin position="1"/>
        <end position="20"/>
    </location>
</feature>
<evidence type="ECO:0000259" key="2">
    <source>
        <dbReference type="PROSITE" id="PS51352"/>
    </source>
</evidence>
<organism evidence="3 4">
    <name type="scientific">Chitinophaga jiangningensis</name>
    <dbReference type="NCBI Taxonomy" id="1419482"/>
    <lineage>
        <taxon>Bacteria</taxon>
        <taxon>Pseudomonadati</taxon>
        <taxon>Bacteroidota</taxon>
        <taxon>Chitinophagia</taxon>
        <taxon>Chitinophagales</taxon>
        <taxon>Chitinophagaceae</taxon>
        <taxon>Chitinophaga</taxon>
    </lineage>
</organism>
<dbReference type="SUPFAM" id="SSF52833">
    <property type="entry name" value="Thioredoxin-like"/>
    <property type="match status" value="1"/>
</dbReference>
<dbReference type="OrthoDB" id="793244at2"/>
<proteinExistence type="predicted"/>
<reference evidence="3 4" key="1">
    <citation type="submission" date="2016-11" db="EMBL/GenBank/DDBJ databases">
        <authorList>
            <person name="Jaros S."/>
            <person name="Januszkiewicz K."/>
            <person name="Wedrychowicz H."/>
        </authorList>
    </citation>
    <scope>NUCLEOTIDE SEQUENCE [LARGE SCALE GENOMIC DNA]</scope>
    <source>
        <strain evidence="3 4">DSM 27406</strain>
    </source>
</reference>
<evidence type="ECO:0000256" key="1">
    <source>
        <dbReference type="SAM" id="SignalP"/>
    </source>
</evidence>
<evidence type="ECO:0000313" key="4">
    <source>
        <dbReference type="Proteomes" id="UP000184420"/>
    </source>
</evidence>
<dbReference type="Gene3D" id="3.40.30.10">
    <property type="entry name" value="Glutaredoxin"/>
    <property type="match status" value="1"/>
</dbReference>
<dbReference type="InterPro" id="IPR050553">
    <property type="entry name" value="Thioredoxin_ResA/DsbE_sf"/>
</dbReference>
<accession>A0A1M6XY21</accession>
<keyword evidence="4" id="KW-1185">Reference proteome</keyword>
<dbReference type="PANTHER" id="PTHR42852:SF13">
    <property type="entry name" value="PROTEIN DIPZ"/>
    <property type="match status" value="1"/>
</dbReference>
<keyword evidence="3" id="KW-0413">Isomerase</keyword>
<dbReference type="InterPro" id="IPR013766">
    <property type="entry name" value="Thioredoxin_domain"/>
</dbReference>
<dbReference type="GO" id="GO:0016853">
    <property type="term" value="F:isomerase activity"/>
    <property type="evidence" value="ECO:0007669"/>
    <property type="project" value="UniProtKB-KW"/>
</dbReference>